<dbReference type="EMBL" id="LVYI01000011">
    <property type="protein sequence ID" value="OAP55301.1"/>
    <property type="molecule type" value="Genomic_DNA"/>
</dbReference>
<dbReference type="PANTHER" id="PTHR42678:SF37">
    <property type="entry name" value="AMIDASE C869.01-RELATED"/>
    <property type="match status" value="1"/>
</dbReference>
<name>A0A178Z708_9EURO</name>
<accession>A0A178Z708</accession>
<dbReference type="SUPFAM" id="SSF75304">
    <property type="entry name" value="Amidase signature (AS) enzymes"/>
    <property type="match status" value="1"/>
</dbReference>
<feature type="domain" description="Amidase" evidence="1">
    <location>
        <begin position="99"/>
        <end position="377"/>
    </location>
</feature>
<proteinExistence type="predicted"/>
<dbReference type="RefSeq" id="XP_018688668.1">
    <property type="nucleotide sequence ID" value="XM_018841780.1"/>
</dbReference>
<dbReference type="Proteomes" id="UP000078343">
    <property type="component" value="Unassembled WGS sequence"/>
</dbReference>
<evidence type="ECO:0000313" key="3">
    <source>
        <dbReference type="Proteomes" id="UP000078343"/>
    </source>
</evidence>
<evidence type="ECO:0000313" key="2">
    <source>
        <dbReference type="EMBL" id="OAP55301.1"/>
    </source>
</evidence>
<evidence type="ECO:0000259" key="1">
    <source>
        <dbReference type="Pfam" id="PF01425"/>
    </source>
</evidence>
<dbReference type="InterPro" id="IPR036928">
    <property type="entry name" value="AS_sf"/>
</dbReference>
<comment type="caution">
    <text evidence="2">The sequence shown here is derived from an EMBL/GenBank/DDBJ whole genome shotgun (WGS) entry which is preliminary data.</text>
</comment>
<dbReference type="Gene3D" id="3.90.1300.10">
    <property type="entry name" value="Amidase signature (AS) domain"/>
    <property type="match status" value="1"/>
</dbReference>
<dbReference type="GeneID" id="30014442"/>
<dbReference type="AlphaFoldDB" id="A0A178Z708"/>
<keyword evidence="3" id="KW-1185">Reference proteome</keyword>
<dbReference type="OrthoDB" id="566138at2759"/>
<protein>
    <recommendedName>
        <fullName evidence="1">Amidase domain-containing protein</fullName>
    </recommendedName>
</protein>
<dbReference type="STRING" id="1367422.A0A178Z708"/>
<sequence length="625" mass="68906">MPHLRLSQGADSCFDGDDFVVLSKPVKSSQEELPEAFRLSLCNGLDLYEVSVDELQHLYSTGALSSIDYVKFCLQRVQKVNASHCPGVLWGYDADDSQTNPYLECVIETNPDAVEHARILDEERRQGSVRGPLHGIPVLVKDNMATADKMQTTAGSWALLGCIVPKDAHIVHLLRQAGAVILGKANLDEWAGMRGSIYSMGYSARGGQCRNPYMLTRSPNGSSSGSAVSVSANIVPLAFGTETDCSIISPGMVSGVAGIKPTVGLTSRGGVIPISETQDSVGHYGKCVADVARGLDVIAGPDPDDKFSTQPGRRQPKSYYACLTDRYALKGARFGLPRKCFWDAAPYPQKLVAERVLDLIKQAGAEIIPVDMPCAEERLGKHGIWDWERYGESHPEISEITVSKVQTYYLMNRYLSQLKNTPIKTLEDVVRFNDDNRGSEGGHEGDLPAFPDGQILFRKCVETKGIKDKTYYAALKHIQYQCRENGIDAALKCPSGSRRRQSDGDEEVEEELLDALLFCDVKAGGIQIAAQAGYPIMTIPIGLDPDGMPVPLTLQHTAWQEDKLIKWASSIEDLLNHYDEEHSIPPSDRWGRLGRVPPTFMNHLRKNIPTDMDYHWPGRHRNHAG</sequence>
<dbReference type="InterPro" id="IPR023631">
    <property type="entry name" value="Amidase_dom"/>
</dbReference>
<gene>
    <name evidence="2" type="ORF">AYL99_10274</name>
</gene>
<reference evidence="2 3" key="1">
    <citation type="submission" date="2016-04" db="EMBL/GenBank/DDBJ databases">
        <title>Draft genome of Fonsecaea erecta CBS 125763.</title>
        <authorList>
            <person name="Weiss V.A."/>
            <person name="Vicente V.A."/>
            <person name="Raittz R.T."/>
            <person name="Moreno L.F."/>
            <person name="De Souza E.M."/>
            <person name="Pedrosa F.O."/>
            <person name="Steffens M.B."/>
            <person name="Faoro H."/>
            <person name="Tadra-Sfeir M.Z."/>
            <person name="Najafzadeh M.J."/>
            <person name="Felipe M.S."/>
            <person name="Teixeira M."/>
            <person name="Sun J."/>
            <person name="Xi L."/>
            <person name="Gomes R."/>
            <person name="De Azevedo C.M."/>
            <person name="Salgado C.G."/>
            <person name="Da Silva M.B."/>
            <person name="Nascimento M.F."/>
            <person name="Queiroz-Telles F."/>
            <person name="Attili D.S."/>
            <person name="Gorbushina A."/>
        </authorList>
    </citation>
    <scope>NUCLEOTIDE SEQUENCE [LARGE SCALE GENOMIC DNA]</scope>
    <source>
        <strain evidence="2 3">CBS 125763</strain>
    </source>
</reference>
<dbReference type="PANTHER" id="PTHR42678">
    <property type="entry name" value="AMIDASE"/>
    <property type="match status" value="1"/>
</dbReference>
<dbReference type="Pfam" id="PF01425">
    <property type="entry name" value="Amidase"/>
    <property type="match status" value="1"/>
</dbReference>
<organism evidence="2 3">
    <name type="scientific">Fonsecaea erecta</name>
    <dbReference type="NCBI Taxonomy" id="1367422"/>
    <lineage>
        <taxon>Eukaryota</taxon>
        <taxon>Fungi</taxon>
        <taxon>Dikarya</taxon>
        <taxon>Ascomycota</taxon>
        <taxon>Pezizomycotina</taxon>
        <taxon>Eurotiomycetes</taxon>
        <taxon>Chaetothyriomycetidae</taxon>
        <taxon>Chaetothyriales</taxon>
        <taxon>Herpotrichiellaceae</taxon>
        <taxon>Fonsecaea</taxon>
    </lineage>
</organism>